<reference evidence="3 4" key="1">
    <citation type="journal article" date="2019" name="New Phytol.">
        <title>Comparative genomics reveals unique wood-decay strategies and fruiting body development in the Schizophyllaceae.</title>
        <authorList>
            <person name="Almasi E."/>
            <person name="Sahu N."/>
            <person name="Krizsan K."/>
            <person name="Balint B."/>
            <person name="Kovacs G.M."/>
            <person name="Kiss B."/>
            <person name="Cseklye J."/>
            <person name="Drula E."/>
            <person name="Henrissat B."/>
            <person name="Nagy I."/>
            <person name="Chovatia M."/>
            <person name="Adam C."/>
            <person name="LaButti K."/>
            <person name="Lipzen A."/>
            <person name="Riley R."/>
            <person name="Grigoriev I.V."/>
            <person name="Nagy L.G."/>
        </authorList>
    </citation>
    <scope>NUCLEOTIDE SEQUENCE [LARGE SCALE GENOMIC DNA]</scope>
    <source>
        <strain evidence="3 4">NL-1724</strain>
    </source>
</reference>
<keyword evidence="4" id="KW-1185">Reference proteome</keyword>
<feature type="transmembrane region" description="Helical" evidence="2">
    <location>
        <begin position="64"/>
        <end position="88"/>
    </location>
</feature>
<evidence type="ECO:0000313" key="3">
    <source>
        <dbReference type="EMBL" id="TRM69434.1"/>
    </source>
</evidence>
<evidence type="ECO:0000313" key="4">
    <source>
        <dbReference type="Proteomes" id="UP000320762"/>
    </source>
</evidence>
<dbReference type="Proteomes" id="UP000320762">
    <property type="component" value="Unassembled WGS sequence"/>
</dbReference>
<evidence type="ECO:0000256" key="1">
    <source>
        <dbReference type="SAM" id="MobiDB-lite"/>
    </source>
</evidence>
<sequence length="398" mass="44042">MADLPSTPSPTEAARGAADRNDSHDSSDVTRKAGPGPILIAAPLPETPERRTTINRWAAGKRKVLALVGSPMCLLSVYAYLAVAMHMMHIVPRTLWRTHPTLFILLQEAIGKIVKGADGRYHRVLNLDSSRNQDIMCLLYHQLFDGLSVNKGLGWGVIYLIPANLDECLKIILKWKNKKKRDYAVMFPLPTYKYLVYVMASTADFPVTCVGPQQRSYANLASVDSSIAKHLKDEDTKSADDVAHDADDADVELLSQKITPEDVKAANCPEQPNIDRCTAPTQWLPRDGPMTVDATWKLHVRVIRARESGEESGLSLRSPRFMVDTKTEPAQRPAPTAQSKPRNARTAVPLAQRPSHPYALRSLASTLSEDQADKRPVPSGDVADVDQPTRKRRKFAAD</sequence>
<gene>
    <name evidence="3" type="ORF">BD626DRAFT_553917</name>
</gene>
<feature type="region of interest" description="Disordered" evidence="1">
    <location>
        <begin position="1"/>
        <end position="45"/>
    </location>
</feature>
<comment type="caution">
    <text evidence="3">The sequence shown here is derived from an EMBL/GenBank/DDBJ whole genome shotgun (WGS) entry which is preliminary data.</text>
</comment>
<protein>
    <submittedName>
        <fullName evidence="3">Uncharacterized protein</fullName>
    </submittedName>
</protein>
<organism evidence="3 4">
    <name type="scientific">Schizophyllum amplum</name>
    <dbReference type="NCBI Taxonomy" id="97359"/>
    <lineage>
        <taxon>Eukaryota</taxon>
        <taxon>Fungi</taxon>
        <taxon>Dikarya</taxon>
        <taxon>Basidiomycota</taxon>
        <taxon>Agaricomycotina</taxon>
        <taxon>Agaricomycetes</taxon>
        <taxon>Agaricomycetidae</taxon>
        <taxon>Agaricales</taxon>
        <taxon>Schizophyllaceae</taxon>
        <taxon>Schizophyllum</taxon>
    </lineage>
</organism>
<name>A0A550CXA9_9AGAR</name>
<feature type="compositionally biased region" description="Basic and acidic residues" evidence="1">
    <location>
        <begin position="17"/>
        <end position="31"/>
    </location>
</feature>
<keyword evidence="2" id="KW-0812">Transmembrane</keyword>
<evidence type="ECO:0000256" key="2">
    <source>
        <dbReference type="SAM" id="Phobius"/>
    </source>
</evidence>
<keyword evidence="2" id="KW-1133">Transmembrane helix</keyword>
<accession>A0A550CXA9</accession>
<feature type="region of interest" description="Disordered" evidence="1">
    <location>
        <begin position="307"/>
        <end position="398"/>
    </location>
</feature>
<dbReference type="AlphaFoldDB" id="A0A550CXA9"/>
<dbReference type="EMBL" id="VDMD01000001">
    <property type="protein sequence ID" value="TRM69434.1"/>
    <property type="molecule type" value="Genomic_DNA"/>
</dbReference>
<proteinExistence type="predicted"/>
<keyword evidence="2" id="KW-0472">Membrane</keyword>